<feature type="region of interest" description="Disordered" evidence="1">
    <location>
        <begin position="1"/>
        <end position="45"/>
    </location>
</feature>
<name>A0A1B6NR64_9ZZZZ</name>
<evidence type="ECO:0000313" key="2">
    <source>
        <dbReference type="EMBL" id="KTF05798.1"/>
    </source>
</evidence>
<reference evidence="2" key="1">
    <citation type="submission" date="2013-11" db="EMBL/GenBank/DDBJ databases">
        <title>Microbial diversity, functional groups and degradation webs in Northern and Southern Mediterranean and Red Sea marine crude oil polluted sites.</title>
        <authorList>
            <person name="Daffonchio D."/>
            <person name="Mapelli F."/>
            <person name="Ferrer M."/>
            <person name="Richter M."/>
            <person name="Cherif A."/>
            <person name="Malkawi H.I."/>
            <person name="Yakimov M.M."/>
            <person name="Abdel-Fattah Y.R."/>
            <person name="Blaghen M."/>
            <person name="Golyshin P.N."/>
            <person name="Kalogerakis N."/>
            <person name="Boon N."/>
            <person name="Magagnini M."/>
            <person name="Fava F."/>
        </authorList>
    </citation>
    <scope>NUCLEOTIDE SEQUENCE</scope>
</reference>
<feature type="compositionally biased region" description="Gly residues" evidence="1">
    <location>
        <begin position="14"/>
        <end position="27"/>
    </location>
</feature>
<dbReference type="EMBL" id="AYSL01001559">
    <property type="protein sequence ID" value="KTF05798.1"/>
    <property type="molecule type" value="Genomic_DNA"/>
</dbReference>
<sequence>MPAPRGRPVLPVAGGTGRRPAEGGGVADGRRPSSRFRDSGPGRFGSPALSGLADAFLGPGQGIADGLVRAVRQFDRASRGLCGRRGCLHDGPRSLTAPCACGTNCEHCPETTG</sequence>
<proteinExistence type="predicted"/>
<protein>
    <submittedName>
        <fullName evidence="2">Uncharacterized protein</fullName>
    </submittedName>
</protein>
<comment type="caution">
    <text evidence="2">The sequence shown here is derived from an EMBL/GenBank/DDBJ whole genome shotgun (WGS) entry which is preliminary data.</text>
</comment>
<evidence type="ECO:0000256" key="1">
    <source>
        <dbReference type="SAM" id="MobiDB-lite"/>
    </source>
</evidence>
<accession>A0A1B6NR64</accession>
<gene>
    <name evidence="2" type="ORF">MGSAQ_002706</name>
</gene>
<organism evidence="2">
    <name type="scientific">marine sediment metagenome</name>
    <dbReference type="NCBI Taxonomy" id="412755"/>
    <lineage>
        <taxon>unclassified sequences</taxon>
        <taxon>metagenomes</taxon>
        <taxon>ecological metagenomes</taxon>
    </lineage>
</organism>
<feature type="compositionally biased region" description="Basic and acidic residues" evidence="1">
    <location>
        <begin position="28"/>
        <end position="40"/>
    </location>
</feature>
<dbReference type="AlphaFoldDB" id="A0A1B6NR64"/>